<dbReference type="EMBL" id="NSJV01000028">
    <property type="protein sequence ID" value="PAU50677.1"/>
    <property type="molecule type" value="Genomic_DNA"/>
</dbReference>
<proteinExistence type="predicted"/>
<dbReference type="Proteomes" id="UP000218944">
    <property type="component" value="Unassembled WGS sequence"/>
</dbReference>
<dbReference type="GO" id="GO:0016787">
    <property type="term" value="F:hydrolase activity"/>
    <property type="evidence" value="ECO:0007669"/>
    <property type="project" value="UniProtKB-KW"/>
</dbReference>
<dbReference type="Gene3D" id="3.40.50.880">
    <property type="match status" value="1"/>
</dbReference>
<feature type="non-terminal residue" evidence="1">
    <location>
        <position position="76"/>
    </location>
</feature>
<accession>A0A2A2DGU3</accession>
<evidence type="ECO:0000313" key="1">
    <source>
        <dbReference type="EMBL" id="PAU50677.1"/>
    </source>
</evidence>
<organism evidence="1 2">
    <name type="scientific">Streptomyces albireticuli</name>
    <dbReference type="NCBI Taxonomy" id="1940"/>
    <lineage>
        <taxon>Bacteria</taxon>
        <taxon>Bacillati</taxon>
        <taxon>Actinomycetota</taxon>
        <taxon>Actinomycetes</taxon>
        <taxon>Kitasatosporales</taxon>
        <taxon>Streptomycetaceae</taxon>
        <taxon>Streptomyces</taxon>
    </lineage>
</organism>
<dbReference type="InterPro" id="IPR029062">
    <property type="entry name" value="Class_I_gatase-like"/>
</dbReference>
<dbReference type="InterPro" id="IPR011697">
    <property type="entry name" value="Peptidase_C26"/>
</dbReference>
<comment type="caution">
    <text evidence="1">The sequence shown here is derived from an EMBL/GenBank/DDBJ whole genome shotgun (WGS) entry which is preliminary data.</text>
</comment>
<gene>
    <name evidence="1" type="ORF">CK936_01275</name>
</gene>
<protein>
    <submittedName>
        <fullName evidence="1">Gamma-glutamyl-gamma-aminobutyrate hydrolase</fullName>
    </submittedName>
</protein>
<keyword evidence="2" id="KW-1185">Reference proteome</keyword>
<dbReference type="Pfam" id="PF07722">
    <property type="entry name" value="Peptidase_C26"/>
    <property type="match status" value="1"/>
</dbReference>
<evidence type="ECO:0000313" key="2">
    <source>
        <dbReference type="Proteomes" id="UP000218944"/>
    </source>
</evidence>
<keyword evidence="1" id="KW-0378">Hydrolase</keyword>
<sequence>MVALACFTETLDGVPYAAVRQAYVRALEDVAGCAVALIQGPAPWLPEVLDRFDAVVLGGHESNVDPRHYGAPPAPG</sequence>
<name>A0A2A2DGU3_9ACTN</name>
<reference evidence="1 2" key="1">
    <citation type="submission" date="2017-08" db="EMBL/GenBank/DDBJ databases">
        <title>Genome sequence of Streptomyces albireticuli NRRL B-1670.</title>
        <authorList>
            <person name="Graham D.E."/>
            <person name="Mahan K.M."/>
            <person name="Klingeman D.M."/>
            <person name="Hettich R.L."/>
            <person name="Parry R.J."/>
            <person name="Spain J.C."/>
        </authorList>
    </citation>
    <scope>NUCLEOTIDE SEQUENCE [LARGE SCALE GENOMIC DNA]</scope>
    <source>
        <strain evidence="1 2">NRRL B-1670</strain>
    </source>
</reference>
<dbReference type="AlphaFoldDB" id="A0A2A2DGU3"/>